<name>A0A369W7F2_9HYPH</name>
<feature type="region of interest" description="Disordered" evidence="1">
    <location>
        <begin position="1"/>
        <end position="44"/>
    </location>
</feature>
<organism evidence="2 3">
    <name type="scientific">Pelagibacterium lacus</name>
    <dbReference type="NCBI Taxonomy" id="2282655"/>
    <lineage>
        <taxon>Bacteria</taxon>
        <taxon>Pseudomonadati</taxon>
        <taxon>Pseudomonadota</taxon>
        <taxon>Alphaproteobacteria</taxon>
        <taxon>Hyphomicrobiales</taxon>
        <taxon>Devosiaceae</taxon>
        <taxon>Pelagibacterium</taxon>
    </lineage>
</organism>
<dbReference type="AlphaFoldDB" id="A0A369W7F2"/>
<dbReference type="Gene3D" id="3.30.10.10">
    <property type="entry name" value="Trypsin Inhibitor V, subunit A"/>
    <property type="match status" value="1"/>
</dbReference>
<evidence type="ECO:0000256" key="1">
    <source>
        <dbReference type="SAM" id="MobiDB-lite"/>
    </source>
</evidence>
<dbReference type="Proteomes" id="UP000253759">
    <property type="component" value="Unassembled WGS sequence"/>
</dbReference>
<evidence type="ECO:0008006" key="4">
    <source>
        <dbReference type="Google" id="ProtNLM"/>
    </source>
</evidence>
<evidence type="ECO:0000313" key="2">
    <source>
        <dbReference type="EMBL" id="RDE09280.1"/>
    </source>
</evidence>
<dbReference type="EMBL" id="QQNH01000007">
    <property type="protein sequence ID" value="RDE09280.1"/>
    <property type="molecule type" value="Genomic_DNA"/>
</dbReference>
<feature type="compositionally biased region" description="Basic and acidic residues" evidence="1">
    <location>
        <begin position="1"/>
        <end position="12"/>
    </location>
</feature>
<dbReference type="Pfam" id="PF11720">
    <property type="entry name" value="Inhibitor_I78"/>
    <property type="match status" value="1"/>
</dbReference>
<comment type="caution">
    <text evidence="2">The sequence shown here is derived from an EMBL/GenBank/DDBJ whole genome shotgun (WGS) entry which is preliminary data.</text>
</comment>
<proteinExistence type="predicted"/>
<dbReference type="InterPro" id="IPR021719">
    <property type="entry name" value="Prot_inh_I78"/>
</dbReference>
<protein>
    <recommendedName>
        <fullName evidence="4">Peptidase inhibitor I78 family protein</fullName>
    </recommendedName>
</protein>
<evidence type="ECO:0000313" key="3">
    <source>
        <dbReference type="Proteomes" id="UP000253759"/>
    </source>
</evidence>
<keyword evidence="3" id="KW-1185">Reference proteome</keyword>
<sequence>MAREHARRRADALGHLPGSARRSAGRILSLPPRRARRRAQGVRPAQRIISAPKGAGCMPIRQISLLSIASAALLAVGACSSTTTPPDTSMPPPIDCGASALANKAGGVVTGSTAQDVRIDGQPVRSTGTVRIYQSGQPVTQDYNPNRLNLEVSVARTLVRASCG</sequence>
<gene>
    <name evidence="2" type="ORF">DVH29_07430</name>
</gene>
<accession>A0A369W7F2</accession>
<reference evidence="3" key="1">
    <citation type="submission" date="2018-07" db="EMBL/GenBank/DDBJ databases">
        <authorList>
            <person name="Liu B.-T."/>
            <person name="Du Z."/>
        </authorList>
    </citation>
    <scope>NUCLEOTIDE SEQUENCE [LARGE SCALE GENOMIC DNA]</scope>
    <source>
        <strain evidence="3">XYN52</strain>
    </source>
</reference>